<reference evidence="1 2" key="1">
    <citation type="submission" date="2019-10" db="EMBL/GenBank/DDBJ databases">
        <title>Whole genome shotgun sequence of Acrocarpospora corrugata NBRC 13972.</title>
        <authorList>
            <person name="Ichikawa N."/>
            <person name="Kimura A."/>
            <person name="Kitahashi Y."/>
            <person name="Komaki H."/>
            <person name="Oguchi A."/>
        </authorList>
    </citation>
    <scope>NUCLEOTIDE SEQUENCE [LARGE SCALE GENOMIC DNA]</scope>
    <source>
        <strain evidence="1 2">NBRC 13972</strain>
    </source>
</reference>
<dbReference type="EMBL" id="BLAD01000124">
    <property type="protein sequence ID" value="GES06015.1"/>
    <property type="molecule type" value="Genomic_DNA"/>
</dbReference>
<dbReference type="Proteomes" id="UP000334990">
    <property type="component" value="Unassembled WGS sequence"/>
</dbReference>
<sequence length="102" mass="10967">MLRERSGKVTVLRDAKATRAAVTAALGDHRRAHFACHARSDLDDPSAGHLLLHDGVFAVAEDITGEDDLAGAASALNRAIRDQRDLIPDKPWAWAAHVHCGP</sequence>
<proteinExistence type="predicted"/>
<dbReference type="AlphaFoldDB" id="A0A5M3WAE4"/>
<comment type="caution">
    <text evidence="1">The sequence shown here is derived from an EMBL/GenBank/DDBJ whole genome shotgun (WGS) entry which is preliminary data.</text>
</comment>
<evidence type="ECO:0000313" key="2">
    <source>
        <dbReference type="Proteomes" id="UP000334990"/>
    </source>
</evidence>
<protein>
    <submittedName>
        <fullName evidence="1">Uncharacterized protein</fullName>
    </submittedName>
</protein>
<organism evidence="1 2">
    <name type="scientific">Acrocarpospora corrugata</name>
    <dbReference type="NCBI Taxonomy" id="35763"/>
    <lineage>
        <taxon>Bacteria</taxon>
        <taxon>Bacillati</taxon>
        <taxon>Actinomycetota</taxon>
        <taxon>Actinomycetes</taxon>
        <taxon>Streptosporangiales</taxon>
        <taxon>Streptosporangiaceae</taxon>
        <taxon>Acrocarpospora</taxon>
    </lineage>
</organism>
<accession>A0A5M3WAE4</accession>
<keyword evidence="2" id="KW-1185">Reference proteome</keyword>
<name>A0A5M3WAE4_9ACTN</name>
<evidence type="ECO:0000313" key="1">
    <source>
        <dbReference type="EMBL" id="GES06015.1"/>
    </source>
</evidence>
<gene>
    <name evidence="1" type="ORF">Acor_80840</name>
</gene>